<gene>
    <name evidence="1" type="ORF">XAC3562_450109</name>
</gene>
<dbReference type="AlphaFoldDB" id="A0A0U5FIB3"/>
<name>A0A0U5FIB3_XANCI</name>
<proteinExistence type="predicted"/>
<keyword evidence="2" id="KW-1185">Reference proteome</keyword>
<organism evidence="1 2">
    <name type="scientific">Xanthomonas citri pv. citri</name>
    <dbReference type="NCBI Taxonomy" id="611301"/>
    <lineage>
        <taxon>Bacteria</taxon>
        <taxon>Pseudomonadati</taxon>
        <taxon>Pseudomonadota</taxon>
        <taxon>Gammaproteobacteria</taxon>
        <taxon>Lysobacterales</taxon>
        <taxon>Lysobacteraceae</taxon>
        <taxon>Xanthomonas</taxon>
    </lineage>
</organism>
<sequence length="112" mass="12023">MKTLTDQLAAGEERVKQCAATQQICSHASTSQARCRSRLTTNRSGLARSRTTGTYRRHCHGLAGRALTSAGVKAIAVVARASDTARIRVRPYPLLYNVQPTSPGARASIDKA</sequence>
<accession>A0A0U5FIB3</accession>
<comment type="caution">
    <text evidence="1">The sequence shown here is derived from an EMBL/GenBank/DDBJ whole genome shotgun (WGS) entry which is preliminary data.</text>
</comment>
<protein>
    <submittedName>
        <fullName evidence="1">Uncharacterized protein</fullName>
    </submittedName>
</protein>
<reference evidence="1 2" key="1">
    <citation type="submission" date="2014-09" db="EMBL/GenBank/DDBJ databases">
        <authorList>
            <person name="Regsiter A."/>
        </authorList>
    </citation>
    <scope>NUCLEOTIDE SEQUENCE [LARGE SCALE GENOMIC DNA]</scope>
</reference>
<evidence type="ECO:0000313" key="1">
    <source>
        <dbReference type="EMBL" id="CEG16687.1"/>
    </source>
</evidence>
<evidence type="ECO:0000313" key="2">
    <source>
        <dbReference type="Proteomes" id="UP000052230"/>
    </source>
</evidence>
<dbReference type="Proteomes" id="UP000052230">
    <property type="component" value="Unassembled WGS sequence"/>
</dbReference>
<dbReference type="EMBL" id="CCXZ01000139">
    <property type="protein sequence ID" value="CEG16687.1"/>
    <property type="molecule type" value="Genomic_DNA"/>
</dbReference>